<evidence type="ECO:0000313" key="5">
    <source>
        <dbReference type="Proteomes" id="UP000325763"/>
    </source>
</evidence>
<organism evidence="2 4">
    <name type="scientific">Streptomyces nodosus</name>
    <dbReference type="NCBI Taxonomy" id="40318"/>
    <lineage>
        <taxon>Bacteria</taxon>
        <taxon>Bacillati</taxon>
        <taxon>Actinomycetota</taxon>
        <taxon>Actinomycetes</taxon>
        <taxon>Kitasatosporales</taxon>
        <taxon>Streptomycetaceae</taxon>
        <taxon>Streptomyces</taxon>
    </lineage>
</organism>
<feature type="transmembrane region" description="Helical" evidence="1">
    <location>
        <begin position="43"/>
        <end position="70"/>
    </location>
</feature>
<evidence type="ECO:0000313" key="3">
    <source>
        <dbReference type="EMBL" id="QEV38005.1"/>
    </source>
</evidence>
<evidence type="ECO:0000313" key="4">
    <source>
        <dbReference type="Proteomes" id="UP000031526"/>
    </source>
</evidence>
<dbReference type="Proteomes" id="UP000031526">
    <property type="component" value="Chromosome"/>
</dbReference>
<gene>
    <name evidence="3" type="ORF">CP978_05185</name>
    <name evidence="2" type="ORF">SNOD_04790</name>
</gene>
<keyword evidence="4" id="KW-1185">Reference proteome</keyword>
<dbReference type="KEGG" id="snq:CP978_05185"/>
<evidence type="ECO:0000313" key="2">
    <source>
        <dbReference type="EMBL" id="AJE39421.1"/>
    </source>
</evidence>
<dbReference type="EMBL" id="CP009313">
    <property type="protein sequence ID" value="AJE39421.1"/>
    <property type="molecule type" value="Genomic_DNA"/>
</dbReference>
<keyword evidence="1" id="KW-1133">Transmembrane helix</keyword>
<dbReference type="Proteomes" id="UP000325763">
    <property type="component" value="Chromosome"/>
</dbReference>
<dbReference type="AlphaFoldDB" id="A0A0B5DG33"/>
<protein>
    <submittedName>
        <fullName evidence="2">Membrane protein</fullName>
    </submittedName>
</protein>
<dbReference type="HOGENOM" id="CLU_159907_0_0_11"/>
<keyword evidence="1" id="KW-0812">Transmembrane</keyword>
<reference evidence="2 4" key="2">
    <citation type="journal article" date="2016" name="Appl. Microbiol. Biotechnol.">
        <title>Exploiting the genome sequence of Streptomyces nodosus for enhanced antibiotic production.</title>
        <authorList>
            <person name="Sweeney P."/>
            <person name="Murphy C.D."/>
            <person name="Caffrey P."/>
        </authorList>
    </citation>
    <scope>NUCLEOTIDE SEQUENCE [LARGE SCALE GENOMIC DNA]</scope>
    <source>
        <strain evidence="2 4">ATCC 14899</strain>
    </source>
</reference>
<proteinExistence type="predicted"/>
<reference evidence="4" key="1">
    <citation type="submission" date="2014-09" db="EMBL/GenBank/DDBJ databases">
        <title>Sequence of the Streptomyces nodosus genome.</title>
        <authorList>
            <person name="Sweeney P."/>
            <person name="Stephens N."/>
            <person name="Murphy C."/>
            <person name="Caffrey P."/>
        </authorList>
    </citation>
    <scope>NUCLEOTIDE SEQUENCE [LARGE SCALE GENOMIC DNA]</scope>
    <source>
        <strain evidence="4">ATCC 14899</strain>
    </source>
</reference>
<name>A0A0B5DG33_9ACTN</name>
<keyword evidence="1" id="KW-0472">Membrane</keyword>
<accession>A0A0B5DG33</accession>
<sequence length="91" mass="9552">MLLIGLFLLAATAAFTVLAIIGNLAGGPHYTVSVLHHVIATMSALAIFAAGLALALIFTLGLATAMIGMLHRRHRHRTPRHAAHVGPGPMR</sequence>
<dbReference type="EMBL" id="CP023747">
    <property type="protein sequence ID" value="QEV38005.1"/>
    <property type="molecule type" value="Genomic_DNA"/>
</dbReference>
<evidence type="ECO:0000256" key="1">
    <source>
        <dbReference type="SAM" id="Phobius"/>
    </source>
</evidence>
<reference evidence="3 5" key="3">
    <citation type="submission" date="2017-09" db="EMBL/GenBank/DDBJ databases">
        <title>Streptomyces genome completion.</title>
        <authorList>
            <person name="Lee N."/>
            <person name="Cho B.-K."/>
        </authorList>
    </citation>
    <scope>NUCLEOTIDE SEQUENCE [LARGE SCALE GENOMIC DNA]</scope>
    <source>
        <strain evidence="3 5">ATCC 14899</strain>
    </source>
</reference>